<evidence type="ECO:0000313" key="3">
    <source>
        <dbReference type="Proteomes" id="UP000581087"/>
    </source>
</evidence>
<keyword evidence="1" id="KW-0472">Membrane</keyword>
<protein>
    <submittedName>
        <fullName evidence="2">Uncharacterized protein</fullName>
    </submittedName>
</protein>
<evidence type="ECO:0000256" key="1">
    <source>
        <dbReference type="SAM" id="Phobius"/>
    </source>
</evidence>
<name>A0A852SBW0_9MICO</name>
<accession>A0A852SBW0</accession>
<feature type="transmembrane region" description="Helical" evidence="1">
    <location>
        <begin position="12"/>
        <end position="39"/>
    </location>
</feature>
<gene>
    <name evidence="2" type="ORF">BJ972_000499</name>
</gene>
<keyword evidence="1" id="KW-0812">Transmembrane</keyword>
<dbReference type="AlphaFoldDB" id="A0A852SBW0"/>
<dbReference type="EMBL" id="JACCBI010000001">
    <property type="protein sequence ID" value="NYD65980.1"/>
    <property type="molecule type" value="Genomic_DNA"/>
</dbReference>
<dbReference type="RefSeq" id="WP_164989935.1">
    <property type="nucleotide sequence ID" value="NZ_JACCBI010000001.1"/>
</dbReference>
<organism evidence="2 3">
    <name type="scientific">Agromyces atrinae</name>
    <dbReference type="NCBI Taxonomy" id="592376"/>
    <lineage>
        <taxon>Bacteria</taxon>
        <taxon>Bacillati</taxon>
        <taxon>Actinomycetota</taxon>
        <taxon>Actinomycetes</taxon>
        <taxon>Micrococcales</taxon>
        <taxon>Microbacteriaceae</taxon>
        <taxon>Agromyces</taxon>
    </lineage>
</organism>
<reference evidence="2 3" key="1">
    <citation type="submission" date="2020-07" db="EMBL/GenBank/DDBJ databases">
        <title>Sequencing the genomes of 1000 actinobacteria strains.</title>
        <authorList>
            <person name="Klenk H.-P."/>
        </authorList>
    </citation>
    <scope>NUCLEOTIDE SEQUENCE [LARGE SCALE GENOMIC DNA]</scope>
    <source>
        <strain evidence="2 3">DSM 23870</strain>
    </source>
</reference>
<evidence type="ECO:0000313" key="2">
    <source>
        <dbReference type="EMBL" id="NYD65980.1"/>
    </source>
</evidence>
<keyword evidence="1" id="KW-1133">Transmembrane helix</keyword>
<proteinExistence type="predicted"/>
<sequence length="45" mass="4792">MERMDAKQSPKTPWYVVLGGVASALTVTTLVVALIVYIASNGKVL</sequence>
<comment type="caution">
    <text evidence="2">The sequence shown here is derived from an EMBL/GenBank/DDBJ whole genome shotgun (WGS) entry which is preliminary data.</text>
</comment>
<dbReference type="Proteomes" id="UP000581087">
    <property type="component" value="Unassembled WGS sequence"/>
</dbReference>